<feature type="compositionally biased region" description="Low complexity" evidence="1">
    <location>
        <begin position="44"/>
        <end position="57"/>
    </location>
</feature>
<proteinExistence type="predicted"/>
<dbReference type="Proteomes" id="UP001412067">
    <property type="component" value="Unassembled WGS sequence"/>
</dbReference>
<feature type="region of interest" description="Disordered" evidence="1">
    <location>
        <begin position="295"/>
        <end position="321"/>
    </location>
</feature>
<feature type="region of interest" description="Disordered" evidence="1">
    <location>
        <begin position="1"/>
        <end position="57"/>
    </location>
</feature>
<feature type="compositionally biased region" description="Acidic residues" evidence="1">
    <location>
        <begin position="191"/>
        <end position="200"/>
    </location>
</feature>
<organism evidence="2 3">
    <name type="scientific">Platanthera guangdongensis</name>
    <dbReference type="NCBI Taxonomy" id="2320717"/>
    <lineage>
        <taxon>Eukaryota</taxon>
        <taxon>Viridiplantae</taxon>
        <taxon>Streptophyta</taxon>
        <taxon>Embryophyta</taxon>
        <taxon>Tracheophyta</taxon>
        <taxon>Spermatophyta</taxon>
        <taxon>Magnoliopsida</taxon>
        <taxon>Liliopsida</taxon>
        <taxon>Asparagales</taxon>
        <taxon>Orchidaceae</taxon>
        <taxon>Orchidoideae</taxon>
        <taxon>Orchideae</taxon>
        <taxon>Orchidinae</taxon>
        <taxon>Platanthera</taxon>
    </lineage>
</organism>
<sequence>MGPPPPLPPRAYMVSSSPGRAEKLPTPGLARLLRGKSGSRSRGRTSLSRSSPLFSSGSRCITRTAVSLDAGDEGEPSSPKVTCIGQVRIRNKSKSVPIRTDLKAKRPEKKQGEEREMCCCFIKQILFRRSPAAAGAKSIWRRCSSRLRFAGNAGYRRGNERIEPAEADPLPSTDLDETGRGNCCSNKADRDDDEKSEFDESEFRVSIPPKNALVLMRCRSAPQNRSFSLTNRFTPIYVAAADGKGAVSGEDEEGKEPASNGGVRDNGGEEEEEDMRCPSSRPLFLKRCKSEPASKAARLAAPEAQSSGNGCGRPAEVSWQV</sequence>
<evidence type="ECO:0000256" key="1">
    <source>
        <dbReference type="SAM" id="MobiDB-lite"/>
    </source>
</evidence>
<feature type="compositionally biased region" description="Basic residues" evidence="1">
    <location>
        <begin position="33"/>
        <end position="43"/>
    </location>
</feature>
<protein>
    <submittedName>
        <fullName evidence="2">Uncharacterized protein</fullName>
    </submittedName>
</protein>
<feature type="region of interest" description="Disordered" evidence="1">
    <location>
        <begin position="160"/>
        <end position="203"/>
    </location>
</feature>
<feature type="region of interest" description="Disordered" evidence="1">
    <location>
        <begin position="245"/>
        <end position="282"/>
    </location>
</feature>
<reference evidence="2 3" key="1">
    <citation type="journal article" date="2022" name="Nat. Plants">
        <title>Genomes of leafy and leafless Platanthera orchids illuminate the evolution of mycoheterotrophy.</title>
        <authorList>
            <person name="Li M.H."/>
            <person name="Liu K.W."/>
            <person name="Li Z."/>
            <person name="Lu H.C."/>
            <person name="Ye Q.L."/>
            <person name="Zhang D."/>
            <person name="Wang J.Y."/>
            <person name="Li Y.F."/>
            <person name="Zhong Z.M."/>
            <person name="Liu X."/>
            <person name="Yu X."/>
            <person name="Liu D.K."/>
            <person name="Tu X.D."/>
            <person name="Liu B."/>
            <person name="Hao Y."/>
            <person name="Liao X.Y."/>
            <person name="Jiang Y.T."/>
            <person name="Sun W.H."/>
            <person name="Chen J."/>
            <person name="Chen Y.Q."/>
            <person name="Ai Y."/>
            <person name="Zhai J.W."/>
            <person name="Wu S.S."/>
            <person name="Zhou Z."/>
            <person name="Hsiao Y.Y."/>
            <person name="Wu W.L."/>
            <person name="Chen Y.Y."/>
            <person name="Lin Y.F."/>
            <person name="Hsu J.L."/>
            <person name="Li C.Y."/>
            <person name="Wang Z.W."/>
            <person name="Zhao X."/>
            <person name="Zhong W.Y."/>
            <person name="Ma X.K."/>
            <person name="Ma L."/>
            <person name="Huang J."/>
            <person name="Chen G.Z."/>
            <person name="Huang M.Z."/>
            <person name="Huang L."/>
            <person name="Peng D.H."/>
            <person name="Luo Y.B."/>
            <person name="Zou S.Q."/>
            <person name="Chen S.P."/>
            <person name="Lan S."/>
            <person name="Tsai W.C."/>
            <person name="Van de Peer Y."/>
            <person name="Liu Z.J."/>
        </authorList>
    </citation>
    <scope>NUCLEOTIDE SEQUENCE [LARGE SCALE GENOMIC DNA]</scope>
    <source>
        <strain evidence="2">Lor288</strain>
    </source>
</reference>
<name>A0ABR2N4Q2_9ASPA</name>
<evidence type="ECO:0000313" key="3">
    <source>
        <dbReference type="Proteomes" id="UP001412067"/>
    </source>
</evidence>
<gene>
    <name evidence="2" type="ORF">KSP40_PGU021269</name>
</gene>
<comment type="caution">
    <text evidence="2">The sequence shown here is derived from an EMBL/GenBank/DDBJ whole genome shotgun (WGS) entry which is preliminary data.</text>
</comment>
<evidence type="ECO:0000313" key="2">
    <source>
        <dbReference type="EMBL" id="KAK8971110.1"/>
    </source>
</evidence>
<dbReference type="PANTHER" id="PTHR33448:SF10">
    <property type="entry name" value="PROTAMINE P1 FAMILY PROTEIN"/>
    <property type="match status" value="1"/>
</dbReference>
<keyword evidence="3" id="KW-1185">Reference proteome</keyword>
<accession>A0ABR2N4Q2</accession>
<dbReference type="PANTHER" id="PTHR33448">
    <property type="entry name" value="CHLOROPLAST PROTEIN HCF243-RELATED"/>
    <property type="match status" value="1"/>
</dbReference>
<dbReference type="EMBL" id="JBBWWR010000001">
    <property type="protein sequence ID" value="KAK8971110.1"/>
    <property type="molecule type" value="Genomic_DNA"/>
</dbReference>